<dbReference type="EMBL" id="JANATA010000007">
    <property type="protein sequence ID" value="MCP3428441.1"/>
    <property type="molecule type" value="Genomic_DNA"/>
</dbReference>
<proteinExistence type="predicted"/>
<sequence>MMIWCTIIAMALVTFSVRYIFLARSIPIRINDTTKRFLKFSAPAVLTALTIPIVFFPEGELHASPTNPFILGAIVAIGLSLTRLATIWVLIISMASFVACKWLL</sequence>
<evidence type="ECO:0000313" key="3">
    <source>
        <dbReference type="Proteomes" id="UP001165413"/>
    </source>
</evidence>
<feature type="transmembrane region" description="Helical" evidence="1">
    <location>
        <begin position="37"/>
        <end position="57"/>
    </location>
</feature>
<dbReference type="InterPro" id="IPR008407">
    <property type="entry name" value="Brnchd-chn_aa_trnsp_AzlD"/>
</dbReference>
<keyword evidence="1" id="KW-0472">Membrane</keyword>
<name>A0AA42BPH8_9ALTE</name>
<gene>
    <name evidence="2" type="ORF">NLF92_05725</name>
</gene>
<feature type="transmembrane region" description="Helical" evidence="1">
    <location>
        <begin position="69"/>
        <end position="100"/>
    </location>
</feature>
<evidence type="ECO:0000256" key="1">
    <source>
        <dbReference type="SAM" id="Phobius"/>
    </source>
</evidence>
<keyword evidence="1" id="KW-1133">Transmembrane helix</keyword>
<protein>
    <submittedName>
        <fullName evidence="2">AzlD domain-containing protein</fullName>
    </submittedName>
</protein>
<dbReference type="AlphaFoldDB" id="A0AA42BPH8"/>
<feature type="transmembrane region" description="Helical" evidence="1">
    <location>
        <begin position="6"/>
        <end position="25"/>
    </location>
</feature>
<dbReference type="Pfam" id="PF05437">
    <property type="entry name" value="AzlD"/>
    <property type="match status" value="1"/>
</dbReference>
<organism evidence="2 3">
    <name type="scientific">Opacimonas viscosa</name>
    <dbReference type="NCBI Taxonomy" id="2961944"/>
    <lineage>
        <taxon>Bacteria</taxon>
        <taxon>Pseudomonadati</taxon>
        <taxon>Pseudomonadota</taxon>
        <taxon>Gammaproteobacteria</taxon>
        <taxon>Alteromonadales</taxon>
        <taxon>Alteromonadaceae</taxon>
        <taxon>Opacimonas</taxon>
    </lineage>
</organism>
<dbReference type="Proteomes" id="UP001165413">
    <property type="component" value="Unassembled WGS sequence"/>
</dbReference>
<keyword evidence="3" id="KW-1185">Reference proteome</keyword>
<evidence type="ECO:0000313" key="2">
    <source>
        <dbReference type="EMBL" id="MCP3428441.1"/>
    </source>
</evidence>
<comment type="caution">
    <text evidence="2">The sequence shown here is derived from an EMBL/GenBank/DDBJ whole genome shotgun (WGS) entry which is preliminary data.</text>
</comment>
<accession>A0AA42BPH8</accession>
<reference evidence="2" key="1">
    <citation type="submission" date="2022-07" db="EMBL/GenBank/DDBJ databases">
        <title>Characterization of the Novel Bacterium Alteromonas immobilis LMIT006 and Alteromonas gregis LMIT007.</title>
        <authorList>
            <person name="Lin X."/>
        </authorList>
    </citation>
    <scope>NUCLEOTIDE SEQUENCE</scope>
    <source>
        <strain evidence="2">LMIT007</strain>
    </source>
</reference>
<dbReference type="RefSeq" id="WP_254099721.1">
    <property type="nucleotide sequence ID" value="NZ_JANATA010000007.1"/>
</dbReference>
<keyword evidence="1" id="KW-0812">Transmembrane</keyword>